<dbReference type="SUPFAM" id="SSF52540">
    <property type="entry name" value="P-loop containing nucleoside triphosphate hydrolases"/>
    <property type="match status" value="1"/>
</dbReference>
<organism evidence="1 2">
    <name type="scientific">Paractinoplanes aksuensis</name>
    <dbReference type="NCBI Taxonomy" id="2939490"/>
    <lineage>
        <taxon>Bacteria</taxon>
        <taxon>Bacillati</taxon>
        <taxon>Actinomycetota</taxon>
        <taxon>Actinomycetes</taxon>
        <taxon>Micromonosporales</taxon>
        <taxon>Micromonosporaceae</taxon>
        <taxon>Paractinoplanes</taxon>
    </lineage>
</organism>
<reference evidence="1 2" key="1">
    <citation type="submission" date="2022-06" db="EMBL/GenBank/DDBJ databases">
        <title>New Species of the Genus Actinoplanes, ActinopZanes ferrugineus.</title>
        <authorList>
            <person name="Ding P."/>
        </authorList>
    </citation>
    <scope>NUCLEOTIDE SEQUENCE [LARGE SCALE GENOMIC DNA]</scope>
    <source>
        <strain evidence="1 2">TRM88003</strain>
    </source>
</reference>
<dbReference type="GO" id="GO:0005524">
    <property type="term" value="F:ATP binding"/>
    <property type="evidence" value="ECO:0007669"/>
    <property type="project" value="UniProtKB-KW"/>
</dbReference>
<dbReference type="InterPro" id="IPR027417">
    <property type="entry name" value="P-loop_NTPase"/>
</dbReference>
<evidence type="ECO:0000313" key="2">
    <source>
        <dbReference type="Proteomes" id="UP001523369"/>
    </source>
</evidence>
<dbReference type="Pfam" id="PF13671">
    <property type="entry name" value="AAA_33"/>
    <property type="match status" value="1"/>
</dbReference>
<keyword evidence="1" id="KW-0067">ATP-binding</keyword>
<name>A0ABT1DHU5_9ACTN</name>
<dbReference type="EMBL" id="JAMYJR010000002">
    <property type="protein sequence ID" value="MCO8269635.1"/>
    <property type="molecule type" value="Genomic_DNA"/>
</dbReference>
<protein>
    <submittedName>
        <fullName evidence="1">ATP-binding protein</fullName>
    </submittedName>
</protein>
<dbReference type="Proteomes" id="UP001523369">
    <property type="component" value="Unassembled WGS sequence"/>
</dbReference>
<proteinExistence type="predicted"/>
<dbReference type="RefSeq" id="WP_253235770.1">
    <property type="nucleotide sequence ID" value="NZ_JAMYJR010000002.1"/>
</dbReference>
<gene>
    <name evidence="1" type="ORF">M1L60_03405</name>
</gene>
<keyword evidence="1" id="KW-0547">Nucleotide-binding</keyword>
<accession>A0ABT1DHU5</accession>
<evidence type="ECO:0000313" key="1">
    <source>
        <dbReference type="EMBL" id="MCO8269635.1"/>
    </source>
</evidence>
<comment type="caution">
    <text evidence="1">The sequence shown here is derived from an EMBL/GenBank/DDBJ whole genome shotgun (WGS) entry which is preliminary data.</text>
</comment>
<sequence>MLILMVGLPGSGKTVRAQELAEEHRALRFTPDEWMIALYDGVQPDGKRDLVEGRLITVALRALQLNTNVVLDFGLWSRDERSALRWLAEAAGSPCHVVYLPVTADVQQARVALRQATAPHTTFPMTAADLVAWRDLFEAPDREELSGAAIPDPPPGWPGWREWAVDRWPTLEPPQPGE</sequence>
<dbReference type="Gene3D" id="3.40.50.300">
    <property type="entry name" value="P-loop containing nucleotide triphosphate hydrolases"/>
    <property type="match status" value="1"/>
</dbReference>
<keyword evidence="2" id="KW-1185">Reference proteome</keyword>